<dbReference type="Gene3D" id="3.40.50.850">
    <property type="entry name" value="Isochorismatase-like"/>
    <property type="match status" value="1"/>
</dbReference>
<dbReference type="GO" id="GO:0016787">
    <property type="term" value="F:hydrolase activity"/>
    <property type="evidence" value="ECO:0007669"/>
    <property type="project" value="UniProtKB-KW"/>
</dbReference>
<dbReference type="EMBL" id="QQBB01000001">
    <property type="protein sequence ID" value="RDI62498.1"/>
    <property type="molecule type" value="Genomic_DNA"/>
</dbReference>
<protein>
    <submittedName>
        <fullName evidence="3">Nicotinamidase-related amidase</fullName>
    </submittedName>
</protein>
<keyword evidence="4" id="KW-1185">Reference proteome</keyword>
<keyword evidence="1" id="KW-0378">Hydrolase</keyword>
<reference evidence="3 4" key="1">
    <citation type="submission" date="2018-07" db="EMBL/GenBank/DDBJ databases">
        <title>Genomic Encyclopedia of Type Strains, Phase IV (KMG-IV): sequencing the most valuable type-strain genomes for metagenomic binning, comparative biology and taxonomic classification.</title>
        <authorList>
            <person name="Goeker M."/>
        </authorList>
    </citation>
    <scope>NUCLEOTIDE SEQUENCE [LARGE SCALE GENOMIC DNA]</scope>
    <source>
        <strain evidence="3 4">DSM 14364</strain>
    </source>
</reference>
<dbReference type="RefSeq" id="WP_245429720.1">
    <property type="nucleotide sequence ID" value="NZ_QQBB01000001.1"/>
</dbReference>
<comment type="caution">
    <text evidence="3">The sequence shown here is derived from an EMBL/GenBank/DDBJ whole genome shotgun (WGS) entry which is preliminary data.</text>
</comment>
<feature type="domain" description="Isochorismatase-like" evidence="2">
    <location>
        <begin position="10"/>
        <end position="186"/>
    </location>
</feature>
<evidence type="ECO:0000313" key="4">
    <source>
        <dbReference type="Proteomes" id="UP000254925"/>
    </source>
</evidence>
<accession>A0A370HVH7</accession>
<dbReference type="InterPro" id="IPR000868">
    <property type="entry name" value="Isochorismatase-like_dom"/>
</dbReference>
<dbReference type="CDD" id="cd00431">
    <property type="entry name" value="cysteine_hydrolases"/>
    <property type="match status" value="1"/>
</dbReference>
<dbReference type="PANTHER" id="PTHR43540">
    <property type="entry name" value="PEROXYUREIDOACRYLATE/UREIDOACRYLATE AMIDOHYDROLASE-RELATED"/>
    <property type="match status" value="1"/>
</dbReference>
<dbReference type="InterPro" id="IPR036380">
    <property type="entry name" value="Isochorismatase-like_sf"/>
</dbReference>
<organism evidence="3 4">
    <name type="scientific">Microvirga subterranea</name>
    <dbReference type="NCBI Taxonomy" id="186651"/>
    <lineage>
        <taxon>Bacteria</taxon>
        <taxon>Pseudomonadati</taxon>
        <taxon>Pseudomonadota</taxon>
        <taxon>Alphaproteobacteria</taxon>
        <taxon>Hyphomicrobiales</taxon>
        <taxon>Methylobacteriaceae</taxon>
        <taxon>Microvirga</taxon>
    </lineage>
</organism>
<name>A0A370HVH7_9HYPH</name>
<evidence type="ECO:0000256" key="1">
    <source>
        <dbReference type="ARBA" id="ARBA00022801"/>
    </source>
</evidence>
<gene>
    <name evidence="3" type="ORF">DES45_101768</name>
</gene>
<dbReference type="Proteomes" id="UP000254925">
    <property type="component" value="Unassembled WGS sequence"/>
</dbReference>
<dbReference type="Pfam" id="PF00857">
    <property type="entry name" value="Isochorismatase"/>
    <property type="match status" value="1"/>
</dbReference>
<proteinExistence type="predicted"/>
<dbReference type="AlphaFoldDB" id="A0A370HVH7"/>
<evidence type="ECO:0000259" key="2">
    <source>
        <dbReference type="Pfam" id="PF00857"/>
    </source>
</evidence>
<sequence>MMLKLDPRTTALVLIDVQKGTLAAAAGPHEPATVIANSARLASRFSQTGATVVLVRVAFSDGYADKPGGLTDTPMVLPPGGLPADWTEFPAELGLVRPDVLITKRQWSAFHGTELDLQLRRRGVSHLVIGGLMTNFGVESTARDAWQQNYHTIIAEDASSSLSAELHQFAIRNTLPRVSRVRSTAEIIAALEA</sequence>
<dbReference type="NCBIfam" id="NF008517">
    <property type="entry name" value="PRK11440.1"/>
    <property type="match status" value="1"/>
</dbReference>
<dbReference type="SUPFAM" id="SSF52499">
    <property type="entry name" value="Isochorismatase-like hydrolases"/>
    <property type="match status" value="1"/>
</dbReference>
<dbReference type="InterPro" id="IPR050272">
    <property type="entry name" value="Isochorismatase-like_hydrls"/>
</dbReference>
<evidence type="ECO:0000313" key="3">
    <source>
        <dbReference type="EMBL" id="RDI62498.1"/>
    </source>
</evidence>
<dbReference type="PANTHER" id="PTHR43540:SF7">
    <property type="entry name" value="ISOCHORISMATASE FAMILY PROTEIN YECD"/>
    <property type="match status" value="1"/>
</dbReference>